<comment type="caution">
    <text evidence="2">The sequence shown here is derived from an EMBL/GenBank/DDBJ whole genome shotgun (WGS) entry which is preliminary data.</text>
</comment>
<dbReference type="Gene3D" id="3.30.457.10">
    <property type="entry name" value="Copper amine oxidase-like, N-terminal domain"/>
    <property type="match status" value="1"/>
</dbReference>
<evidence type="ECO:0000259" key="1">
    <source>
        <dbReference type="Pfam" id="PF07833"/>
    </source>
</evidence>
<dbReference type="EMBL" id="CABO01000061">
    <property type="protein sequence ID" value="CBI03434.1"/>
    <property type="molecule type" value="Genomic_DNA"/>
</dbReference>
<gene>
    <name evidence="2" type="ORF">CARN4_1600</name>
</gene>
<dbReference type="Pfam" id="PF07833">
    <property type="entry name" value="Cu_amine_oxidN1"/>
    <property type="match status" value="1"/>
</dbReference>
<feature type="domain" description="Copper amine oxidase-like N-terminal" evidence="1">
    <location>
        <begin position="51"/>
        <end position="141"/>
    </location>
</feature>
<protein>
    <recommendedName>
        <fullName evidence="1">Copper amine oxidase-like N-terminal domain-containing protein</fullName>
    </recommendedName>
</protein>
<evidence type="ECO:0000313" key="2">
    <source>
        <dbReference type="EMBL" id="CBI03434.1"/>
    </source>
</evidence>
<name>E6Q8A8_9ZZZZ</name>
<dbReference type="AlphaFoldDB" id="E6Q8A8"/>
<reference evidence="2" key="1">
    <citation type="submission" date="2009-10" db="EMBL/GenBank/DDBJ databases">
        <title>Diversity of trophic interactions inside an arsenic-rich microbial ecosystem.</title>
        <authorList>
            <person name="Bertin P.N."/>
            <person name="Heinrich-Salmeron A."/>
            <person name="Pelletier E."/>
            <person name="Goulhen-Chollet F."/>
            <person name="Arsene-Ploetze F."/>
            <person name="Gallien S."/>
            <person name="Calteau A."/>
            <person name="Vallenet D."/>
            <person name="Casiot C."/>
            <person name="Chane-Woon-Ming B."/>
            <person name="Giloteaux L."/>
            <person name="Barakat M."/>
            <person name="Bonnefoy V."/>
            <person name="Bruneel O."/>
            <person name="Chandler M."/>
            <person name="Cleiss J."/>
            <person name="Duran R."/>
            <person name="Elbaz-Poulichet F."/>
            <person name="Fonknechten N."/>
            <person name="Lauga B."/>
            <person name="Mornico D."/>
            <person name="Ortet P."/>
            <person name="Schaeffer C."/>
            <person name="Siguier P."/>
            <person name="Alexander Thil Smith A."/>
            <person name="Van Dorsselaer A."/>
            <person name="Weissenbach J."/>
            <person name="Medigue C."/>
            <person name="Le Paslier D."/>
        </authorList>
    </citation>
    <scope>NUCLEOTIDE SEQUENCE</scope>
</reference>
<accession>E6Q8A8</accession>
<proteinExistence type="predicted"/>
<dbReference type="InterPro" id="IPR036582">
    <property type="entry name" value="Mao_N_sf"/>
</dbReference>
<organism evidence="2">
    <name type="scientific">mine drainage metagenome</name>
    <dbReference type="NCBI Taxonomy" id="410659"/>
    <lineage>
        <taxon>unclassified sequences</taxon>
        <taxon>metagenomes</taxon>
        <taxon>ecological metagenomes</taxon>
    </lineage>
</organism>
<sequence length="401" mass="43465">MLRSLAFGVCATLLGMLPTVAVASSPSLLFNDRHVHSAPTVIVNGRVLSGLLQGKRMLVPLRAMFEAMGASVRYDAKSKGIEVRKPGASIELWVGKNIARINGQQRILHSPPILRKGRVLVPIRVLSETMGAYVKWVPGRRIAVVRYVAPTPLPAAAATPAPVVAPTPTPLPVVNATPFPLPASTPKPESYLMLDYFLKPKVYNEFSPGNTANANLWSFRTGEEFHAFKLNLALDETIDTWIYPHNCNGAGDPQCMVTTIGGNGSAYVPAFQALDRSSETHLGIKIAEPRIYLAAGYMVRTTRYGYPPMLGLGYGIMKLPDLDRPFSLYASLFYYPRVKGGNGLYNLGYHVTSYRAGFTYNLGEWPLFVDGGYVGDSGANAFNAPSGFSHSGAFLGLGLKI</sequence>
<dbReference type="SUPFAM" id="SSF55383">
    <property type="entry name" value="Copper amine oxidase, domain N"/>
    <property type="match status" value="1"/>
</dbReference>
<dbReference type="InterPro" id="IPR012854">
    <property type="entry name" value="Cu_amine_oxidase-like_N"/>
</dbReference>